<dbReference type="AlphaFoldDB" id="A0A447TJN2"/>
<dbReference type="SUPFAM" id="SSF82714">
    <property type="entry name" value="Multidrug efflux transporter AcrB TolC docking domain, DN and DC subdomains"/>
    <property type="match status" value="1"/>
</dbReference>
<dbReference type="EMBL" id="LR134182">
    <property type="protein sequence ID" value="VEB45099.1"/>
    <property type="molecule type" value="Genomic_DNA"/>
</dbReference>
<dbReference type="GO" id="GO:0005886">
    <property type="term" value="C:plasma membrane"/>
    <property type="evidence" value="ECO:0007669"/>
    <property type="project" value="TreeGrafter"/>
</dbReference>
<dbReference type="PANTHER" id="PTHR32063">
    <property type="match status" value="1"/>
</dbReference>
<accession>A0A447TJN2</accession>
<sequence>MINAVNSQNLALPSGTAKIGGSEYNVELNGSPDTIAGLNDIPVRSANGATVFLREVAHVRDGYSPQTNIVKQNGQRGLMMSIYKNGGASTLDVVGHLKEKLPACCRCCPMTCASACWPTNPSS</sequence>
<dbReference type="Proteomes" id="UP000275777">
    <property type="component" value="Chromosome"/>
</dbReference>
<dbReference type="InterPro" id="IPR001036">
    <property type="entry name" value="Acrflvin-R"/>
</dbReference>
<dbReference type="GO" id="GO:0042910">
    <property type="term" value="F:xenobiotic transmembrane transporter activity"/>
    <property type="evidence" value="ECO:0007669"/>
    <property type="project" value="TreeGrafter"/>
</dbReference>
<organism evidence="1 2">
    <name type="scientific">Chromobacterium violaceum</name>
    <dbReference type="NCBI Taxonomy" id="536"/>
    <lineage>
        <taxon>Bacteria</taxon>
        <taxon>Pseudomonadati</taxon>
        <taxon>Pseudomonadota</taxon>
        <taxon>Betaproteobacteria</taxon>
        <taxon>Neisseriales</taxon>
        <taxon>Chromobacteriaceae</taxon>
        <taxon>Chromobacterium</taxon>
    </lineage>
</organism>
<reference evidence="1 2" key="1">
    <citation type="submission" date="2018-12" db="EMBL/GenBank/DDBJ databases">
        <authorList>
            <consortium name="Pathogen Informatics"/>
        </authorList>
    </citation>
    <scope>NUCLEOTIDE SEQUENCE [LARGE SCALE GENOMIC DNA]</scope>
    <source>
        <strain evidence="1 2">NCTC9695</strain>
    </source>
</reference>
<dbReference type="Pfam" id="PF00873">
    <property type="entry name" value="ACR_tran"/>
    <property type="match status" value="1"/>
</dbReference>
<protein>
    <submittedName>
        <fullName evidence="1">Multidrug efflux system subunit MdtC</fullName>
    </submittedName>
</protein>
<dbReference type="PANTHER" id="PTHR32063:SF8">
    <property type="entry name" value="CATION EFFLUX PROTEIN"/>
    <property type="match status" value="1"/>
</dbReference>
<dbReference type="Gene3D" id="3.30.2090.10">
    <property type="entry name" value="Multidrug efflux transporter AcrB TolC docking domain, DN and DC subdomains"/>
    <property type="match status" value="1"/>
</dbReference>
<dbReference type="Gene3D" id="3.30.70.1320">
    <property type="entry name" value="Multidrug efflux transporter AcrB pore domain like"/>
    <property type="match status" value="1"/>
</dbReference>
<gene>
    <name evidence="1" type="ORF">NCTC9695_05604</name>
</gene>
<dbReference type="InterPro" id="IPR027463">
    <property type="entry name" value="AcrB_DN_DC_subdom"/>
</dbReference>
<proteinExistence type="predicted"/>
<evidence type="ECO:0000313" key="2">
    <source>
        <dbReference type="Proteomes" id="UP000275777"/>
    </source>
</evidence>
<name>A0A447TJN2_CHRVL</name>
<evidence type="ECO:0000313" key="1">
    <source>
        <dbReference type="EMBL" id="VEB45099.1"/>
    </source>
</evidence>